<dbReference type="OrthoDB" id="9768177at2"/>
<evidence type="ECO:0000256" key="3">
    <source>
        <dbReference type="ARBA" id="ARBA00022452"/>
    </source>
</evidence>
<dbReference type="InterPro" id="IPR008969">
    <property type="entry name" value="CarboxyPept-like_regulatory"/>
</dbReference>
<evidence type="ECO:0000256" key="9">
    <source>
        <dbReference type="RuleBase" id="RU003357"/>
    </source>
</evidence>
<dbReference type="STRING" id="1033731.SAMN05444145_10612"/>
<evidence type="ECO:0000256" key="1">
    <source>
        <dbReference type="ARBA" id="ARBA00004571"/>
    </source>
</evidence>
<comment type="subcellular location">
    <subcellularLocation>
        <location evidence="1 8">Cell outer membrane</location>
        <topology evidence="1 8">Multi-pass membrane protein</topology>
    </subcellularLocation>
</comment>
<evidence type="ECO:0000313" key="14">
    <source>
        <dbReference type="Proteomes" id="UP000183253"/>
    </source>
</evidence>
<dbReference type="InterPro" id="IPR012910">
    <property type="entry name" value="Plug_dom"/>
</dbReference>
<dbReference type="GO" id="GO:0009279">
    <property type="term" value="C:cell outer membrane"/>
    <property type="evidence" value="ECO:0007669"/>
    <property type="project" value="UniProtKB-SubCell"/>
</dbReference>
<feature type="signal peptide" evidence="10">
    <location>
        <begin position="1"/>
        <end position="26"/>
    </location>
</feature>
<dbReference type="EMBL" id="FNRI01000006">
    <property type="protein sequence ID" value="SEA75481.1"/>
    <property type="molecule type" value="Genomic_DNA"/>
</dbReference>
<dbReference type="Pfam" id="PF07715">
    <property type="entry name" value="Plug"/>
    <property type="match status" value="1"/>
</dbReference>
<reference evidence="13 14" key="1">
    <citation type="submission" date="2016-10" db="EMBL/GenBank/DDBJ databases">
        <authorList>
            <person name="de Groot N.N."/>
        </authorList>
    </citation>
    <scope>NUCLEOTIDE SEQUENCE [LARGE SCALE GENOMIC DNA]</scope>
    <source>
        <strain evidence="13 14">DSM 25383</strain>
    </source>
</reference>
<dbReference type="Pfam" id="PF00593">
    <property type="entry name" value="TonB_dep_Rec_b-barrel"/>
    <property type="match status" value="1"/>
</dbReference>
<dbReference type="InterPro" id="IPR037066">
    <property type="entry name" value="Plug_dom_sf"/>
</dbReference>
<dbReference type="SUPFAM" id="SSF56935">
    <property type="entry name" value="Porins"/>
    <property type="match status" value="1"/>
</dbReference>
<keyword evidence="2 8" id="KW-0813">Transport</keyword>
<gene>
    <name evidence="13" type="ORF">SAMN05444145_10612</name>
</gene>
<evidence type="ECO:0000256" key="4">
    <source>
        <dbReference type="ARBA" id="ARBA00022692"/>
    </source>
</evidence>
<keyword evidence="3 8" id="KW-1134">Transmembrane beta strand</keyword>
<accession>A0A1H4DRW8</accession>
<proteinExistence type="inferred from homology"/>
<feature type="domain" description="TonB-dependent receptor-like beta-barrel" evidence="11">
    <location>
        <begin position="453"/>
        <end position="847"/>
    </location>
</feature>
<dbReference type="Proteomes" id="UP000183253">
    <property type="component" value="Unassembled WGS sequence"/>
</dbReference>
<dbReference type="Gene3D" id="2.40.170.20">
    <property type="entry name" value="TonB-dependent receptor, beta-barrel domain"/>
    <property type="match status" value="1"/>
</dbReference>
<organism evidence="13 14">
    <name type="scientific">Alistipes timonensis JC136</name>
    <dbReference type="NCBI Taxonomy" id="1033731"/>
    <lineage>
        <taxon>Bacteria</taxon>
        <taxon>Pseudomonadati</taxon>
        <taxon>Bacteroidota</taxon>
        <taxon>Bacteroidia</taxon>
        <taxon>Bacteroidales</taxon>
        <taxon>Rikenellaceae</taxon>
        <taxon>Alistipes</taxon>
    </lineage>
</organism>
<sequence>MKKFVYILLFIAVWFFVPVPCSVASAQPKQDVPQVTGRVVDEHGSPVVGAAVVVAGTQSGATTDTRGRFTIKGVNAGTLQVRFIGYQTAEVNIQPRKTHYDITLQEEIRSVDEVVVIGYSAVPRKDLTGSVAAMRSDELMKTGSTDFTSALQGRMAGVRVTTQSGEAGAGVDITIRGTNSLNAGTAPLYVIDGMQIDVNEGEVATSSAGGGQNTYNPLASINPNDIASIDVLKDASAAAIYGARGANGVIIITTKSGSSSLKTDINLNMYFGVQQITRQFDVLDGQGYVDYKFARGSDKEIWGKDYQDGNGVVPRNVAGDGLQTFDYQDAMTRTGFMQNYDVSLNTVANKTRISASLGYYDQQGIIESNGFQRYSGRIKVDHEINRKFSAGISATFGRVDNKGAMSSGGVSGTGGYTGIVQMMYTERPVILYTASELAGEYADYVDLTSMISNEVYKRSLFDRLLGNVYVQYKPIADLRIRVSGSLSDTNSKLSEFYSSRSRWGRGSDGRSQITNTGTLGYTLNATAEYTKRFNKVHNFGALVGVEINGYHYENSSTRVDNFEDQSTGVFDIGKGLTPQSWNSNVYQTNRASAFARLSYNFDNRYYLTVNMRVDGSSNFAKNNRVGYFPSLAAAWRIDKEGFMKEVKAINNFKIRASAGITGNDRITSYSYLSQMGSSYYASNGSLNYGMAITNSGNPGLKWETTYQYDVGLDLDLFKSRISLTADYYLKDTRDMLYNASIPSQSGYSKQWKNLGRMTNQGFEFTLTTQNVNHKKFGWTTTVNFDTNKTRLISLGGQERYFPVSQNYGSFSGQEIARVIVGEPIGVVYGYVWDGNYQLSDFDWTDPNTGTVVDPSVITSENMSRFKYTLKEGVPSFEGKTVAPGDRKYRDLTGEGVVNSNDRTAIGNTDPLFNFGINNEFRIGSLDVGVFIDGSYGGKILNAFRRQLEPSLNNNINNLSTEAWEGRWTPENGSNVYARLLNQTDQQVSTYYVEDGSYLRIKNLNVGYTFGRKYFGRSGISKLRVYLLIDNVYTFTRYSGLDPEVRSYEKFLRALDQTSYPRTRNYMAGVNITF</sequence>
<evidence type="ECO:0000256" key="5">
    <source>
        <dbReference type="ARBA" id="ARBA00023077"/>
    </source>
</evidence>
<feature type="chain" id="PRO_5010187141" evidence="10">
    <location>
        <begin position="27"/>
        <end position="1073"/>
    </location>
</feature>
<dbReference type="Gene3D" id="2.60.40.1120">
    <property type="entry name" value="Carboxypeptidase-like, regulatory domain"/>
    <property type="match status" value="1"/>
</dbReference>
<keyword evidence="10" id="KW-0732">Signal</keyword>
<evidence type="ECO:0000256" key="8">
    <source>
        <dbReference type="PROSITE-ProRule" id="PRU01360"/>
    </source>
</evidence>
<evidence type="ECO:0000256" key="7">
    <source>
        <dbReference type="ARBA" id="ARBA00023237"/>
    </source>
</evidence>
<keyword evidence="6 8" id="KW-0472">Membrane</keyword>
<dbReference type="RefSeq" id="WP_010266892.1">
    <property type="nucleotide sequence ID" value="NZ_CAEG01000021.1"/>
</dbReference>
<dbReference type="InterPro" id="IPR000531">
    <property type="entry name" value="Beta-barrel_TonB"/>
</dbReference>
<dbReference type="SUPFAM" id="SSF49464">
    <property type="entry name" value="Carboxypeptidase regulatory domain-like"/>
    <property type="match status" value="1"/>
</dbReference>
<comment type="similarity">
    <text evidence="8 9">Belongs to the TonB-dependent receptor family.</text>
</comment>
<dbReference type="Pfam" id="PF13715">
    <property type="entry name" value="CarbopepD_reg_2"/>
    <property type="match status" value="1"/>
</dbReference>
<keyword evidence="7 8" id="KW-0998">Cell outer membrane</keyword>
<keyword evidence="5 9" id="KW-0798">TonB box</keyword>
<dbReference type="NCBIfam" id="TIGR04057">
    <property type="entry name" value="SusC_RagA_signa"/>
    <property type="match status" value="1"/>
</dbReference>
<dbReference type="PROSITE" id="PS52016">
    <property type="entry name" value="TONB_DEPENDENT_REC_3"/>
    <property type="match status" value="1"/>
</dbReference>
<evidence type="ECO:0000259" key="12">
    <source>
        <dbReference type="Pfam" id="PF07715"/>
    </source>
</evidence>
<keyword evidence="14" id="KW-1185">Reference proteome</keyword>
<dbReference type="InterPro" id="IPR039426">
    <property type="entry name" value="TonB-dep_rcpt-like"/>
</dbReference>
<evidence type="ECO:0000259" key="11">
    <source>
        <dbReference type="Pfam" id="PF00593"/>
    </source>
</evidence>
<dbReference type="InterPro" id="IPR023997">
    <property type="entry name" value="TonB-dep_OMP_SusC/RagA_CS"/>
</dbReference>
<dbReference type="NCBIfam" id="TIGR04056">
    <property type="entry name" value="OMP_RagA_SusC"/>
    <property type="match status" value="1"/>
</dbReference>
<name>A0A1H4DRW8_9BACT</name>
<keyword evidence="4 8" id="KW-0812">Transmembrane</keyword>
<dbReference type="InterPro" id="IPR036942">
    <property type="entry name" value="Beta-barrel_TonB_sf"/>
</dbReference>
<evidence type="ECO:0000256" key="10">
    <source>
        <dbReference type="SAM" id="SignalP"/>
    </source>
</evidence>
<dbReference type="Gene3D" id="2.170.130.10">
    <property type="entry name" value="TonB-dependent receptor, plug domain"/>
    <property type="match status" value="1"/>
</dbReference>
<evidence type="ECO:0000313" key="13">
    <source>
        <dbReference type="EMBL" id="SEA75481.1"/>
    </source>
</evidence>
<feature type="domain" description="TonB-dependent receptor plug" evidence="12">
    <location>
        <begin position="124"/>
        <end position="249"/>
    </location>
</feature>
<protein>
    <submittedName>
        <fullName evidence="13">TonB-linked outer membrane protein, SusC/RagA family</fullName>
    </submittedName>
</protein>
<evidence type="ECO:0000256" key="6">
    <source>
        <dbReference type="ARBA" id="ARBA00023136"/>
    </source>
</evidence>
<evidence type="ECO:0000256" key="2">
    <source>
        <dbReference type="ARBA" id="ARBA00022448"/>
    </source>
</evidence>
<dbReference type="AlphaFoldDB" id="A0A1H4DRW8"/>
<dbReference type="InterPro" id="IPR023996">
    <property type="entry name" value="TonB-dep_OMP_SusC/RagA"/>
</dbReference>